<gene>
    <name evidence="1" type="ORF">ARMGADRAFT_1084845</name>
</gene>
<organism evidence="1 2">
    <name type="scientific">Armillaria gallica</name>
    <name type="common">Bulbous honey fungus</name>
    <name type="synonym">Armillaria bulbosa</name>
    <dbReference type="NCBI Taxonomy" id="47427"/>
    <lineage>
        <taxon>Eukaryota</taxon>
        <taxon>Fungi</taxon>
        <taxon>Dikarya</taxon>
        <taxon>Basidiomycota</taxon>
        <taxon>Agaricomycotina</taxon>
        <taxon>Agaricomycetes</taxon>
        <taxon>Agaricomycetidae</taxon>
        <taxon>Agaricales</taxon>
        <taxon>Marasmiineae</taxon>
        <taxon>Physalacriaceae</taxon>
        <taxon>Armillaria</taxon>
    </lineage>
</organism>
<dbReference type="STRING" id="47427.A0A2H3D375"/>
<dbReference type="EMBL" id="KZ293674">
    <property type="protein sequence ID" value="PBK88194.1"/>
    <property type="molecule type" value="Genomic_DNA"/>
</dbReference>
<reference evidence="2" key="1">
    <citation type="journal article" date="2017" name="Nat. Ecol. Evol.">
        <title>Genome expansion and lineage-specific genetic innovations in the forest pathogenic fungi Armillaria.</title>
        <authorList>
            <person name="Sipos G."/>
            <person name="Prasanna A.N."/>
            <person name="Walter M.C."/>
            <person name="O'Connor E."/>
            <person name="Balint B."/>
            <person name="Krizsan K."/>
            <person name="Kiss B."/>
            <person name="Hess J."/>
            <person name="Varga T."/>
            <person name="Slot J."/>
            <person name="Riley R."/>
            <person name="Boka B."/>
            <person name="Rigling D."/>
            <person name="Barry K."/>
            <person name="Lee J."/>
            <person name="Mihaltcheva S."/>
            <person name="LaButti K."/>
            <person name="Lipzen A."/>
            <person name="Waldron R."/>
            <person name="Moloney N.M."/>
            <person name="Sperisen C."/>
            <person name="Kredics L."/>
            <person name="Vagvoelgyi C."/>
            <person name="Patrignani A."/>
            <person name="Fitzpatrick D."/>
            <person name="Nagy I."/>
            <person name="Doyle S."/>
            <person name="Anderson J.B."/>
            <person name="Grigoriev I.V."/>
            <person name="Gueldener U."/>
            <person name="Muensterkoetter M."/>
            <person name="Nagy L.G."/>
        </authorList>
    </citation>
    <scope>NUCLEOTIDE SEQUENCE [LARGE SCALE GENOMIC DNA]</scope>
    <source>
        <strain evidence="2">Ar21-2</strain>
    </source>
</reference>
<dbReference type="OrthoDB" id="3069970at2759"/>
<dbReference type="OMA" id="AWEIVIP"/>
<name>A0A2H3D375_ARMGA</name>
<evidence type="ECO:0000313" key="2">
    <source>
        <dbReference type="Proteomes" id="UP000217790"/>
    </source>
</evidence>
<evidence type="ECO:0008006" key="3">
    <source>
        <dbReference type="Google" id="ProtNLM"/>
    </source>
</evidence>
<keyword evidence="2" id="KW-1185">Reference proteome</keyword>
<accession>A0A2H3D375</accession>
<evidence type="ECO:0000313" key="1">
    <source>
        <dbReference type="EMBL" id="PBK88194.1"/>
    </source>
</evidence>
<sequence>MPLRYVLPQFPTPPLLPDPPVPWQLVDGAIAPYNNFKPKIIKEVDNFKDDAEKWWELNMQIIGKDQATVVQLYPTYKDFKTELSKRFWKDADVQLKYAQWEKLRQLDFKDGDQFFQKFEELAYHTQVHDNDQVMLHQIKKAACQTSKNTIYSADGEMPTDYDGWKAHLLQIDYNWHLKQEEGTTMVPS</sequence>
<dbReference type="Proteomes" id="UP000217790">
    <property type="component" value="Unassembled WGS sequence"/>
</dbReference>
<proteinExistence type="predicted"/>
<dbReference type="InParanoid" id="A0A2H3D375"/>
<dbReference type="AlphaFoldDB" id="A0A2H3D375"/>
<protein>
    <recommendedName>
        <fullName evidence="3">Retrotransposon gag domain-containing protein</fullName>
    </recommendedName>
</protein>